<keyword evidence="1" id="KW-0732">Signal</keyword>
<proteinExistence type="predicted"/>
<keyword evidence="3" id="KW-1185">Reference proteome</keyword>
<feature type="signal peptide" evidence="1">
    <location>
        <begin position="1"/>
        <end position="22"/>
    </location>
</feature>
<protein>
    <recommendedName>
        <fullName evidence="4">DUF2846 domain-containing protein</fullName>
    </recommendedName>
</protein>
<name>A0ABY6J1N7_9BACT</name>
<evidence type="ECO:0008006" key="4">
    <source>
        <dbReference type="Google" id="ProtNLM"/>
    </source>
</evidence>
<sequence length="223" mass="24175">MHQLKKTIICVLCCLFIGGSLAAQDKANYFVYIQNEKSAPFYLKYKGKVLSSSPKGYIILPKMEQGDAVPVTVGFPKNEYPEQTFLLKVSRRDQGLLLKNTGEEGFALYDLQTFGVTRPGEGLVAKEKKQDDVVATEVAATNAEAFKEGSESTDTAVKEVVSTESPAPEKPVKKPAAAPKGAFASALDRVVVDGRDEVIPEEKPEMVVAPVKEEVVPAPAEKL</sequence>
<dbReference type="Proteomes" id="UP001162741">
    <property type="component" value="Chromosome"/>
</dbReference>
<reference evidence="2" key="1">
    <citation type="submission" date="2022-10" db="EMBL/GenBank/DDBJ databases">
        <title>Chitinophaga sp. nov., isolated from soil.</title>
        <authorList>
            <person name="Jeon C.O."/>
        </authorList>
    </citation>
    <scope>NUCLEOTIDE SEQUENCE</scope>
    <source>
        <strain evidence="2">R8</strain>
    </source>
</reference>
<gene>
    <name evidence="2" type="ORF">MKQ68_25445</name>
</gene>
<dbReference type="RefSeq" id="WP_264281508.1">
    <property type="nucleotide sequence ID" value="NZ_CP107006.1"/>
</dbReference>
<feature type="chain" id="PRO_5045818679" description="DUF2846 domain-containing protein" evidence="1">
    <location>
        <begin position="23"/>
        <end position="223"/>
    </location>
</feature>
<organism evidence="2 3">
    <name type="scientific">Chitinophaga horti</name>
    <dbReference type="NCBI Taxonomy" id="2920382"/>
    <lineage>
        <taxon>Bacteria</taxon>
        <taxon>Pseudomonadati</taxon>
        <taxon>Bacteroidota</taxon>
        <taxon>Chitinophagia</taxon>
        <taxon>Chitinophagales</taxon>
        <taxon>Chitinophagaceae</taxon>
        <taxon>Chitinophaga</taxon>
    </lineage>
</organism>
<evidence type="ECO:0000313" key="3">
    <source>
        <dbReference type="Proteomes" id="UP001162741"/>
    </source>
</evidence>
<dbReference type="EMBL" id="CP107006">
    <property type="protein sequence ID" value="UYQ93430.1"/>
    <property type="molecule type" value="Genomic_DNA"/>
</dbReference>
<evidence type="ECO:0000256" key="1">
    <source>
        <dbReference type="SAM" id="SignalP"/>
    </source>
</evidence>
<evidence type="ECO:0000313" key="2">
    <source>
        <dbReference type="EMBL" id="UYQ93430.1"/>
    </source>
</evidence>
<accession>A0ABY6J1N7</accession>